<evidence type="ECO:0000256" key="1">
    <source>
        <dbReference type="ARBA" id="ARBA00038215"/>
    </source>
</evidence>
<dbReference type="Gene3D" id="3.40.710.10">
    <property type="entry name" value="DD-peptidase/beta-lactamase superfamily"/>
    <property type="match status" value="1"/>
</dbReference>
<sequence>MDYFATTEFDLQVEDLLKRWHVPGMAIAVVEDSKISSKAFGYGTLNPNTPCTTDSIFDISSCSKSFTAASVALLVEDQKNHPDLQWDTPVSKLLPEDFVMIQDEYTEGVTVEDILSHRSGLPSHDLSSLGERSINQDTATSVTRNLRNLAITYPIRSKFHYCNLMYTVATHLIEKRSGLPFSSYLQQRLFKPLGMKSTHLHRSAVKSAGLASRLTLPYSWNKDTRIYRPVNSFEEPEAQGASAIYTTANDMILYICAMLKKSSPLTSVVVSELTKPRILLDDDAEDLDLFTSSNTYALGWKITFYRNHRIISHEGVVTGYSCVAFLIPELNFGCCALGNTSDAGSVGETLIRTLIDNQLHVPSNECIDWNERAQNLRAEYKGDSKEDYEEVKNDLLDDGGLNSEPQTLPLETYTGKYHNAGYHEMQVQIKNGQLFIDANDRSMRFTLTFEHIREQRIFIANLIESEDDEEQMYFKAEFALEDIDQGDGSPLQAARMGLQLEPELEQLIWFDRVKD</sequence>
<keyword evidence="5" id="KW-1185">Reference proteome</keyword>
<dbReference type="AlphaFoldDB" id="A0A8H3EQK1"/>
<comment type="similarity">
    <text evidence="1">Belongs to the peptidase S12 family.</text>
</comment>
<dbReference type="InterPro" id="IPR021860">
    <property type="entry name" value="Peptidase_S12_Pab87-rel_C"/>
</dbReference>
<dbReference type="InterPro" id="IPR001466">
    <property type="entry name" value="Beta-lactam-related"/>
</dbReference>
<feature type="domain" description="Beta-lactamase-related" evidence="2">
    <location>
        <begin position="13"/>
        <end position="342"/>
    </location>
</feature>
<reference evidence="4" key="1">
    <citation type="submission" date="2021-03" db="EMBL/GenBank/DDBJ databases">
        <authorList>
            <person name="Tagirdzhanova G."/>
        </authorList>
    </citation>
    <scope>NUCLEOTIDE SEQUENCE</scope>
</reference>
<feature type="domain" description="Peptidase S12 Pab87-related C-terminal" evidence="3">
    <location>
        <begin position="404"/>
        <end position="510"/>
    </location>
</feature>
<dbReference type="Pfam" id="PF11954">
    <property type="entry name" value="DUF3471"/>
    <property type="match status" value="1"/>
</dbReference>
<dbReference type="PANTHER" id="PTHR46825:SF9">
    <property type="entry name" value="BETA-LACTAMASE-RELATED DOMAIN-CONTAINING PROTEIN"/>
    <property type="match status" value="1"/>
</dbReference>
<dbReference type="SUPFAM" id="SSF56601">
    <property type="entry name" value="beta-lactamase/transpeptidase-like"/>
    <property type="match status" value="1"/>
</dbReference>
<dbReference type="InterPro" id="IPR050491">
    <property type="entry name" value="AmpC-like"/>
</dbReference>
<comment type="caution">
    <text evidence="4">The sequence shown here is derived from an EMBL/GenBank/DDBJ whole genome shotgun (WGS) entry which is preliminary data.</text>
</comment>
<proteinExistence type="inferred from homology"/>
<dbReference type="Pfam" id="PF00144">
    <property type="entry name" value="Beta-lactamase"/>
    <property type="match status" value="1"/>
</dbReference>
<organism evidence="4 5">
    <name type="scientific">Gomphillus americanus</name>
    <dbReference type="NCBI Taxonomy" id="1940652"/>
    <lineage>
        <taxon>Eukaryota</taxon>
        <taxon>Fungi</taxon>
        <taxon>Dikarya</taxon>
        <taxon>Ascomycota</taxon>
        <taxon>Pezizomycotina</taxon>
        <taxon>Lecanoromycetes</taxon>
        <taxon>OSLEUM clade</taxon>
        <taxon>Ostropomycetidae</taxon>
        <taxon>Ostropales</taxon>
        <taxon>Graphidaceae</taxon>
        <taxon>Gomphilloideae</taxon>
        <taxon>Gomphillus</taxon>
    </lineage>
</organism>
<dbReference type="Gene3D" id="2.40.128.600">
    <property type="match status" value="1"/>
</dbReference>
<evidence type="ECO:0000259" key="2">
    <source>
        <dbReference type="Pfam" id="PF00144"/>
    </source>
</evidence>
<evidence type="ECO:0000313" key="5">
    <source>
        <dbReference type="Proteomes" id="UP000664169"/>
    </source>
</evidence>
<name>A0A8H3EQK1_9LECA</name>
<dbReference type="InterPro" id="IPR012338">
    <property type="entry name" value="Beta-lactam/transpept-like"/>
</dbReference>
<dbReference type="OrthoDB" id="5946976at2759"/>
<accession>A0A8H3EQK1</accession>
<evidence type="ECO:0000313" key="4">
    <source>
        <dbReference type="EMBL" id="CAF9908417.1"/>
    </source>
</evidence>
<dbReference type="PANTHER" id="PTHR46825">
    <property type="entry name" value="D-ALANYL-D-ALANINE-CARBOXYPEPTIDASE/ENDOPEPTIDASE AMPH"/>
    <property type="match status" value="1"/>
</dbReference>
<protein>
    <recommendedName>
        <fullName evidence="6">Beta-lactamase family protein</fullName>
    </recommendedName>
</protein>
<dbReference type="Proteomes" id="UP000664169">
    <property type="component" value="Unassembled WGS sequence"/>
</dbReference>
<evidence type="ECO:0008006" key="6">
    <source>
        <dbReference type="Google" id="ProtNLM"/>
    </source>
</evidence>
<gene>
    <name evidence="4" type="ORF">GOMPHAMPRED_006157</name>
</gene>
<dbReference type="EMBL" id="CAJPDQ010000004">
    <property type="protein sequence ID" value="CAF9908417.1"/>
    <property type="molecule type" value="Genomic_DNA"/>
</dbReference>
<evidence type="ECO:0000259" key="3">
    <source>
        <dbReference type="Pfam" id="PF11954"/>
    </source>
</evidence>